<dbReference type="Proteomes" id="UP000241167">
    <property type="component" value="Unassembled WGS sequence"/>
</dbReference>
<dbReference type="RefSeq" id="WP_106511611.1">
    <property type="nucleotide sequence ID" value="NZ_PXYI01000001.1"/>
</dbReference>
<gene>
    <name evidence="2" type="ORF">C7I55_01055</name>
</gene>
<reference evidence="2 3" key="1">
    <citation type="submission" date="2018-03" db="EMBL/GenBank/DDBJ databases">
        <title>The draft genome of Sphingosinicella sp. GL-C-18.</title>
        <authorList>
            <person name="Liu L."/>
            <person name="Li L."/>
            <person name="Liang L."/>
            <person name="Zhang X."/>
            <person name="Wang T."/>
        </authorList>
    </citation>
    <scope>NUCLEOTIDE SEQUENCE [LARGE SCALE GENOMIC DNA]</scope>
    <source>
        <strain evidence="2 3">GL-C-18</strain>
    </source>
</reference>
<evidence type="ECO:0000313" key="2">
    <source>
        <dbReference type="EMBL" id="PSJ43592.1"/>
    </source>
</evidence>
<evidence type="ECO:0000256" key="1">
    <source>
        <dbReference type="SAM" id="Phobius"/>
    </source>
</evidence>
<protein>
    <submittedName>
        <fullName evidence="2">DUF2809 domain-containing protein</fullName>
    </submittedName>
</protein>
<accession>A0A2P7R045</accession>
<sequence length="129" mass="13560">MLGLRAGYAAAAVAVFGLELFIALTVEDRIIRPFGGDSLAVVLVYLVLRAASRIEVLAATALAFAIACAVEIAQWLDLLDTIGLRGNPIARVVLGASFDPMDLAAYALGAVLILVGESLRRAIRRRAPG</sequence>
<keyword evidence="1" id="KW-1133">Transmembrane helix</keyword>
<dbReference type="InterPro" id="IPR021257">
    <property type="entry name" value="DUF2809"/>
</dbReference>
<dbReference type="OrthoDB" id="5360192at2"/>
<feature type="transmembrane region" description="Helical" evidence="1">
    <location>
        <begin position="7"/>
        <end position="24"/>
    </location>
</feature>
<dbReference type="EMBL" id="PXYI01000001">
    <property type="protein sequence ID" value="PSJ43592.1"/>
    <property type="molecule type" value="Genomic_DNA"/>
</dbReference>
<feature type="transmembrane region" description="Helical" evidence="1">
    <location>
        <begin position="55"/>
        <end position="76"/>
    </location>
</feature>
<keyword evidence="1" id="KW-0812">Transmembrane</keyword>
<organism evidence="2 3">
    <name type="scientific">Allosphingosinicella deserti</name>
    <dbReference type="NCBI Taxonomy" id="2116704"/>
    <lineage>
        <taxon>Bacteria</taxon>
        <taxon>Pseudomonadati</taxon>
        <taxon>Pseudomonadota</taxon>
        <taxon>Alphaproteobacteria</taxon>
        <taxon>Sphingomonadales</taxon>
        <taxon>Sphingomonadaceae</taxon>
        <taxon>Allosphingosinicella</taxon>
    </lineage>
</organism>
<name>A0A2P7R045_9SPHN</name>
<feature type="transmembrane region" description="Helical" evidence="1">
    <location>
        <begin position="103"/>
        <end position="123"/>
    </location>
</feature>
<dbReference type="Pfam" id="PF10990">
    <property type="entry name" value="DUF2809"/>
    <property type="match status" value="1"/>
</dbReference>
<comment type="caution">
    <text evidence="2">The sequence shown here is derived from an EMBL/GenBank/DDBJ whole genome shotgun (WGS) entry which is preliminary data.</text>
</comment>
<proteinExistence type="predicted"/>
<evidence type="ECO:0000313" key="3">
    <source>
        <dbReference type="Proteomes" id="UP000241167"/>
    </source>
</evidence>
<feature type="transmembrane region" description="Helical" evidence="1">
    <location>
        <begin position="30"/>
        <end position="48"/>
    </location>
</feature>
<dbReference type="AlphaFoldDB" id="A0A2P7R045"/>
<keyword evidence="3" id="KW-1185">Reference proteome</keyword>
<keyword evidence="1" id="KW-0472">Membrane</keyword>